<evidence type="ECO:0000259" key="1">
    <source>
        <dbReference type="Pfam" id="PF18962"/>
    </source>
</evidence>
<feature type="domain" description="Secretion system C-terminal sorting" evidence="1">
    <location>
        <begin position="322"/>
        <end position="398"/>
    </location>
</feature>
<dbReference type="NCBIfam" id="TIGR04183">
    <property type="entry name" value="Por_Secre_tail"/>
    <property type="match status" value="1"/>
</dbReference>
<dbReference type="RefSeq" id="WP_131960396.1">
    <property type="nucleotide sequence ID" value="NZ_SMFL01000009.1"/>
</dbReference>
<reference evidence="2 3" key="1">
    <citation type="submission" date="2019-03" db="EMBL/GenBank/DDBJ databases">
        <title>Dyadobacter AR-3-6 sp. nov., isolated from arctic soil.</title>
        <authorList>
            <person name="Chaudhary D.K."/>
        </authorList>
    </citation>
    <scope>NUCLEOTIDE SEQUENCE [LARGE SCALE GENOMIC DNA]</scope>
    <source>
        <strain evidence="2 3">AR-3-6</strain>
    </source>
</reference>
<sequence>MIHSKIWVLWNRLALLAVIMSFALNGFAQCLSPGTPIGFSITGNNLTAGYTTKNILTKNDGTIIAAVVSGFSAPTVDGSYKIYTVNYSDAFPPAFTRGTNISTANGTCVSIGAVPVGFCVSGGCISTGSLISFTAIGQNTSAGYQTRYVLTSEADAIISSGTSTSITSPSQPGTYKIYVVNYNTAYGNASPTLTAGTNISAIGGGCADTSEPVELCVNSALPVKLVSFSVAEEGKTANLNWATAEETNADYFDIERSADTKDWLTIGEKAATGESKTQLQYSFTDASPLDGINYYRLKMVDKDTKFAYSNIKSARFESYLALYPNPVSDVLFLKETDLKNVREVTISNAGGITVYQSILGKSNPISSAGIRVGYLQNGIYIVKITKTDGSLSTHKVVISK</sequence>
<dbReference type="Pfam" id="PF18962">
    <property type="entry name" value="Por_Secre_tail"/>
    <property type="match status" value="1"/>
</dbReference>
<comment type="caution">
    <text evidence="2">The sequence shown here is derived from an EMBL/GenBank/DDBJ whole genome shotgun (WGS) entry which is preliminary data.</text>
</comment>
<dbReference type="InterPro" id="IPR013783">
    <property type="entry name" value="Ig-like_fold"/>
</dbReference>
<dbReference type="EMBL" id="SMFL01000009">
    <property type="protein sequence ID" value="TDE12328.1"/>
    <property type="molecule type" value="Genomic_DNA"/>
</dbReference>
<gene>
    <name evidence="2" type="ORF">E0F88_21745</name>
</gene>
<evidence type="ECO:0000313" key="3">
    <source>
        <dbReference type="Proteomes" id="UP000294850"/>
    </source>
</evidence>
<dbReference type="OrthoDB" id="920368at2"/>
<dbReference type="Proteomes" id="UP000294850">
    <property type="component" value="Unassembled WGS sequence"/>
</dbReference>
<dbReference type="InterPro" id="IPR026444">
    <property type="entry name" value="Secre_tail"/>
</dbReference>
<proteinExistence type="predicted"/>
<evidence type="ECO:0000313" key="2">
    <source>
        <dbReference type="EMBL" id="TDE12328.1"/>
    </source>
</evidence>
<name>A0A4V2Z3F9_9BACT</name>
<keyword evidence="3" id="KW-1185">Reference proteome</keyword>
<protein>
    <submittedName>
        <fullName evidence="2">T9SS type A sorting domain-containing protein</fullName>
    </submittedName>
</protein>
<dbReference type="AlphaFoldDB" id="A0A4V2Z3F9"/>
<accession>A0A4V2Z3F9</accession>
<dbReference type="Gene3D" id="2.60.40.10">
    <property type="entry name" value="Immunoglobulins"/>
    <property type="match status" value="1"/>
</dbReference>
<organism evidence="2 3">
    <name type="scientific">Dyadobacter psychrotolerans</name>
    <dbReference type="NCBI Taxonomy" id="2541721"/>
    <lineage>
        <taxon>Bacteria</taxon>
        <taxon>Pseudomonadati</taxon>
        <taxon>Bacteroidota</taxon>
        <taxon>Cytophagia</taxon>
        <taxon>Cytophagales</taxon>
        <taxon>Spirosomataceae</taxon>
        <taxon>Dyadobacter</taxon>
    </lineage>
</organism>